<dbReference type="GO" id="GO:0006556">
    <property type="term" value="P:S-adenosylmethionine biosynthetic process"/>
    <property type="evidence" value="ECO:0007669"/>
    <property type="project" value="UniProtKB-UniPathway"/>
</dbReference>
<dbReference type="GO" id="GO:0048269">
    <property type="term" value="C:methionine adenosyltransferase complex"/>
    <property type="evidence" value="ECO:0007669"/>
    <property type="project" value="TreeGrafter"/>
</dbReference>
<dbReference type="Proteomes" id="UP000306954">
    <property type="component" value="Unassembled WGS sequence"/>
</dbReference>
<evidence type="ECO:0000313" key="4">
    <source>
        <dbReference type="Proteomes" id="UP000306954"/>
    </source>
</evidence>
<dbReference type="InterPro" id="IPR019623">
    <property type="entry name" value="Rot1"/>
</dbReference>
<organism evidence="3 4">
    <name type="scientific">Wallemia ichthyophaga</name>
    <dbReference type="NCBI Taxonomy" id="245174"/>
    <lineage>
        <taxon>Eukaryota</taxon>
        <taxon>Fungi</taxon>
        <taxon>Dikarya</taxon>
        <taxon>Basidiomycota</taxon>
        <taxon>Wallemiomycotina</taxon>
        <taxon>Wallemiomycetes</taxon>
        <taxon>Wallemiales</taxon>
        <taxon>Wallemiaceae</taxon>
        <taxon>Wallemia</taxon>
    </lineage>
</organism>
<dbReference type="AlphaFoldDB" id="A0A4T0GJQ9"/>
<sequence>MIKVLVTGATGLLGRAIMHNLRADSSVQVLGLGYSRVGEGVIKCDITNHDELKGVVEHHSPDVIIHAAAERRPDVAANDPAATEHLNVAVSANVAGLARSVNAALIYISTDYVFDGTKPPYEVTDTPNPLNLYGKTKLAGEKAVHENNQRSIVVRVPVLYGKVENNKESAVTVLIDGVKDSLNAPKKFEHLSKRFPTHVENVAQALNALSKWVSSADNITPIIHYTSTEGYTKYEMACIFADILGIPRNGLIADTQEPQGAAAVSRPKDCQLSRNKLDDLNLDMKEDVHFVRLRSVSEPSTLKIRDMKLLGAAAAAAAVALFAPAYAAEEDIYGTWSSGSGGVQTGEGFCTPQEYSFNIPNTTGTSYSFTEDGYYEEASYKFRSNATHPQCIQAVLTWQHGTYEFYDHEDMQGIKTTPFSADGRVQVEDPCAASSNILSTTSFNHTFVKYLPFDDPVKNIKALQLYDFDGSELAPLYLISRQPNMLPTSPISTQYSKRSKRSTDEPVEGDVDADMQNILATPSLERRKGGGGKGGGGGRVSSGGGRVSSGGAGRGANVTSGNHSSAVSNTLPISLAALVIVAASIAIV</sequence>
<dbReference type="Pfam" id="PF04321">
    <property type="entry name" value="RmlD_sub_bind"/>
    <property type="match status" value="1"/>
</dbReference>
<dbReference type="CDD" id="cd05254">
    <property type="entry name" value="dTDP_HR_like_SDR_e"/>
    <property type="match status" value="1"/>
</dbReference>
<dbReference type="PANTHER" id="PTHR10491">
    <property type="entry name" value="DTDP-4-DEHYDRORHAMNOSE REDUCTASE"/>
    <property type="match status" value="1"/>
</dbReference>
<dbReference type="UniPathway" id="UPA00315">
    <property type="reaction ID" value="UER00080"/>
</dbReference>
<dbReference type="Gene3D" id="3.40.50.720">
    <property type="entry name" value="NAD(P)-binding Rossmann-like Domain"/>
    <property type="match status" value="1"/>
</dbReference>
<name>A0A4T0GJQ9_WALIC</name>
<dbReference type="SUPFAM" id="SSF51735">
    <property type="entry name" value="NAD(P)-binding Rossmann-fold domains"/>
    <property type="match status" value="1"/>
</dbReference>
<dbReference type="GO" id="GO:0005783">
    <property type="term" value="C:endoplasmic reticulum"/>
    <property type="evidence" value="ECO:0007669"/>
    <property type="project" value="InterPro"/>
</dbReference>
<feature type="compositionally biased region" description="Gly residues" evidence="1">
    <location>
        <begin position="531"/>
        <end position="554"/>
    </location>
</feature>
<reference evidence="3 4" key="1">
    <citation type="submission" date="2019-03" db="EMBL/GenBank/DDBJ databases">
        <title>Sequencing 23 genomes of Wallemia ichthyophaga.</title>
        <authorList>
            <person name="Gostincar C."/>
        </authorList>
    </citation>
    <scope>NUCLEOTIDE SEQUENCE [LARGE SCALE GENOMIC DNA]</scope>
    <source>
        <strain evidence="3 4">EXF-8621</strain>
    </source>
</reference>
<dbReference type="PANTHER" id="PTHR10491:SF4">
    <property type="entry name" value="METHIONINE ADENOSYLTRANSFERASE 2 SUBUNIT BETA"/>
    <property type="match status" value="1"/>
</dbReference>
<comment type="caution">
    <text evidence="3">The sequence shown here is derived from an EMBL/GenBank/DDBJ whole genome shotgun (WGS) entry which is preliminary data.</text>
</comment>
<protein>
    <recommendedName>
        <fullName evidence="2">RmlD-like substrate binding domain-containing protein</fullName>
    </recommendedName>
</protein>
<proteinExistence type="predicted"/>
<evidence type="ECO:0000313" key="3">
    <source>
        <dbReference type="EMBL" id="TIB14639.1"/>
    </source>
</evidence>
<dbReference type="EMBL" id="SPOF01000010">
    <property type="protein sequence ID" value="TIB14639.1"/>
    <property type="molecule type" value="Genomic_DNA"/>
</dbReference>
<evidence type="ECO:0000256" key="1">
    <source>
        <dbReference type="SAM" id="MobiDB-lite"/>
    </source>
</evidence>
<feature type="region of interest" description="Disordered" evidence="1">
    <location>
        <begin position="488"/>
        <end position="564"/>
    </location>
</feature>
<dbReference type="GO" id="GO:0048270">
    <property type="term" value="F:methionine adenosyltransferase regulator activity"/>
    <property type="evidence" value="ECO:0007669"/>
    <property type="project" value="TreeGrafter"/>
</dbReference>
<dbReference type="FunFam" id="3.40.50.720:FF:000357">
    <property type="entry name" value="Methionine adenosyltransferase 2 subunit beta"/>
    <property type="match status" value="1"/>
</dbReference>
<dbReference type="InterPro" id="IPR029903">
    <property type="entry name" value="RmlD-like-bd"/>
</dbReference>
<dbReference type="InterPro" id="IPR005913">
    <property type="entry name" value="dTDP_dehydrorham_reduct"/>
</dbReference>
<dbReference type="Pfam" id="PF10681">
    <property type="entry name" value="Rot1"/>
    <property type="match status" value="1"/>
</dbReference>
<evidence type="ECO:0000259" key="2">
    <source>
        <dbReference type="Pfam" id="PF04321"/>
    </source>
</evidence>
<dbReference type="InterPro" id="IPR036291">
    <property type="entry name" value="NAD(P)-bd_dom_sf"/>
</dbReference>
<gene>
    <name evidence="3" type="ORF">E3P90_01214</name>
</gene>
<accession>A0A4T0GJQ9</accession>
<feature type="domain" description="RmlD-like substrate binding" evidence="2">
    <location>
        <begin position="3"/>
        <end position="279"/>
    </location>
</feature>
<dbReference type="GO" id="GO:0006458">
    <property type="term" value="P:'de novo' protein folding"/>
    <property type="evidence" value="ECO:0007669"/>
    <property type="project" value="InterPro"/>
</dbReference>